<dbReference type="AlphaFoldDB" id="A0A3M9NEJ0"/>
<comment type="caution">
    <text evidence="3">The sequence shown here is derived from an EMBL/GenBank/DDBJ whole genome shotgun (WGS) entry which is preliminary data.</text>
</comment>
<evidence type="ECO:0000259" key="2">
    <source>
        <dbReference type="SMART" id="SM00460"/>
    </source>
</evidence>
<dbReference type="PANTHER" id="PTHR46333">
    <property type="entry name" value="CYTOKINESIS PROTEIN 3"/>
    <property type="match status" value="1"/>
</dbReference>
<dbReference type="SUPFAM" id="SSF54001">
    <property type="entry name" value="Cysteine proteinases"/>
    <property type="match status" value="1"/>
</dbReference>
<accession>A0A3M9NEJ0</accession>
<protein>
    <recommendedName>
        <fullName evidence="2">Transglutaminase-like domain-containing protein</fullName>
    </recommendedName>
</protein>
<dbReference type="Gene3D" id="3.10.620.30">
    <property type="match status" value="1"/>
</dbReference>
<dbReference type="EMBL" id="RJJR01000008">
    <property type="protein sequence ID" value="RNI36186.1"/>
    <property type="molecule type" value="Genomic_DNA"/>
</dbReference>
<evidence type="ECO:0000313" key="4">
    <source>
        <dbReference type="Proteomes" id="UP000267223"/>
    </source>
</evidence>
<feature type="chain" id="PRO_5018064073" description="Transglutaminase-like domain-containing protein" evidence="1">
    <location>
        <begin position="20"/>
        <end position="371"/>
    </location>
</feature>
<dbReference type="InterPro" id="IPR052557">
    <property type="entry name" value="CAP/Cytokinesis_protein"/>
</dbReference>
<evidence type="ECO:0000313" key="3">
    <source>
        <dbReference type="EMBL" id="RNI36186.1"/>
    </source>
</evidence>
<dbReference type="Proteomes" id="UP000267223">
    <property type="component" value="Unassembled WGS sequence"/>
</dbReference>
<dbReference type="OrthoDB" id="9788327at2"/>
<gene>
    <name evidence="3" type="ORF">EFY79_10895</name>
</gene>
<reference evidence="3 4" key="1">
    <citation type="submission" date="2018-11" db="EMBL/GenBank/DDBJ databases">
        <title>Draft genome sequence of Ferruginibacter sp. BO-59.</title>
        <authorList>
            <person name="Im W.T."/>
        </authorList>
    </citation>
    <scope>NUCLEOTIDE SEQUENCE [LARGE SCALE GENOMIC DNA]</scope>
    <source>
        <strain evidence="3 4">BO-59</strain>
    </source>
</reference>
<dbReference type="RefSeq" id="WP_123120739.1">
    <property type="nucleotide sequence ID" value="NZ_RJJR01000008.1"/>
</dbReference>
<proteinExistence type="predicted"/>
<dbReference type="GO" id="GO:0005737">
    <property type="term" value="C:cytoplasm"/>
    <property type="evidence" value="ECO:0007669"/>
    <property type="project" value="TreeGrafter"/>
</dbReference>
<organism evidence="3 4">
    <name type="scientific">Hanamia caeni</name>
    <dbReference type="NCBI Taxonomy" id="2294116"/>
    <lineage>
        <taxon>Bacteria</taxon>
        <taxon>Pseudomonadati</taxon>
        <taxon>Bacteroidota</taxon>
        <taxon>Chitinophagia</taxon>
        <taxon>Chitinophagales</taxon>
        <taxon>Chitinophagaceae</taxon>
        <taxon>Hanamia</taxon>
    </lineage>
</organism>
<dbReference type="InterPro" id="IPR002931">
    <property type="entry name" value="Transglutaminase-like"/>
</dbReference>
<sequence>MKPVFAFTILFLCAHVAAAQDYFAAQKKYVNIPASQVKTSDGIAAYINAHYHTDEDKIAAIYSWITSNIKYDADSIHYVILDEDNEQRVSFALRRKRGVCENFAAVFNAVAAKCGINSFMVEGFTRQGGSIDRSGHVWCIAFLNGEWGLYDPTWDAGVVGSLNQKSEFKYFNADPEIFVQSHLPFDPIYQLLNHPHTYNDFEKGFSAQNNKGKFFNYNDSLSQIKNMDRLSRYAKEASRIENAGWPQARINTKLKRIRFQVEVLSQDDDAELYNSAVSDYNAAIGYYNDFLSYRNNQFRPFKSKDEVEKLFQNVSLSLGLANLKLKKIDSSTATLQLNTGAIKSKLNELELNLKKQQAFYQNHLAEVFNGK</sequence>
<feature type="domain" description="Transglutaminase-like" evidence="2">
    <location>
        <begin position="92"/>
        <end position="154"/>
    </location>
</feature>
<feature type="signal peptide" evidence="1">
    <location>
        <begin position="1"/>
        <end position="19"/>
    </location>
</feature>
<keyword evidence="1" id="KW-0732">Signal</keyword>
<evidence type="ECO:0000256" key="1">
    <source>
        <dbReference type="SAM" id="SignalP"/>
    </source>
</evidence>
<name>A0A3M9NEJ0_9BACT</name>
<dbReference type="SMART" id="SM00460">
    <property type="entry name" value="TGc"/>
    <property type="match status" value="1"/>
</dbReference>
<dbReference type="Pfam" id="PF01841">
    <property type="entry name" value="Transglut_core"/>
    <property type="match status" value="1"/>
</dbReference>
<keyword evidence="4" id="KW-1185">Reference proteome</keyword>
<dbReference type="InterPro" id="IPR038765">
    <property type="entry name" value="Papain-like_cys_pep_sf"/>
</dbReference>
<dbReference type="PANTHER" id="PTHR46333:SF2">
    <property type="entry name" value="CYTOKINESIS PROTEIN 3"/>
    <property type="match status" value="1"/>
</dbReference>